<organism evidence="1">
    <name type="scientific">Ovis aries</name>
    <name type="common">Sheep</name>
    <dbReference type="NCBI Taxonomy" id="9940"/>
    <lineage>
        <taxon>Eukaryota</taxon>
        <taxon>Metazoa</taxon>
        <taxon>Chordata</taxon>
        <taxon>Craniata</taxon>
        <taxon>Vertebrata</taxon>
        <taxon>Euteleostomi</taxon>
        <taxon>Mammalia</taxon>
        <taxon>Eutheria</taxon>
        <taxon>Laurasiatheria</taxon>
        <taxon>Artiodactyla</taxon>
        <taxon>Ruminantia</taxon>
        <taxon>Pecora</taxon>
        <taxon>Bovidae</taxon>
        <taxon>Caprinae</taxon>
        <taxon>Ovis</taxon>
    </lineage>
</organism>
<protein>
    <submittedName>
        <fullName evidence="1">Interleukin 31 receptor A</fullName>
    </submittedName>
</protein>
<accession>A0AC11BFP5</accession>
<sequence length="469" mass="53787">MWAWTLWLLPLLCKFGLADLPDKPENISCVFYYTKNFTCTWSPEKEANFISYTVRRTLCYLRKNDTCISTSENGSSCSFYSRLTPPDIYIIQVEAENAYGIIKSDITYWDLYTVAKIEPPKIFSVKPVLGLKQMVQVKWTQPVLAPKSSTLNYTLRFRSVNSTHWMEVNFTRSCVNEEEAYNLTGLQAFTEYVVALQCVVNKSRFWSGWSQEKRGITVEEAPHGLDLWRVLRSDKVDGKRPVQLLLKKAKGTPVLEKVLGYNIWYFPENNTNLTKTMNTTNQQPELYLGNQTYWIHVISYNSLGKSPEATLRIPAIDEKFPSEGPKTKVENIGVRTVTITWKEIPKHQRNGFINNYTIFYQAEDGKEFSKTVNSSILQYDLESLTRKTSYTVWVKASTSAGGVDGPRINFKTLSIKLLLLLLSLFSRVRLCATPYTAAHQAPPSLGFFRQEHCSGLPFPSPMHESEKWK</sequence>
<name>A0AC11BFP5_SHEEP</name>
<reference evidence="1" key="2">
    <citation type="submission" date="2025-08" db="UniProtKB">
        <authorList>
            <consortium name="Ensembl"/>
        </authorList>
    </citation>
    <scope>IDENTIFICATION</scope>
</reference>
<proteinExistence type="predicted"/>
<gene>
    <name evidence="1" type="primary">IL31RA</name>
</gene>
<reference evidence="1" key="1">
    <citation type="submission" date="2020-11" db="EMBL/GenBank/DDBJ databases">
        <authorList>
            <person name="Davenport K.M."/>
            <person name="Bickhart D.M."/>
            <person name="Smith T.P.L."/>
            <person name="Murdoch B.M."/>
            <person name="Rosen B.D."/>
        </authorList>
    </citation>
    <scope>NUCLEOTIDE SEQUENCE [LARGE SCALE GENOMIC DNA]</scope>
    <source>
        <strain evidence="1">OAR_USU_Benz2616</strain>
    </source>
</reference>
<dbReference type="Ensembl" id="ENSOART00020017273.2">
    <property type="protein sequence ID" value="ENSOARP00020014254.2"/>
    <property type="gene ID" value="ENSOARG00020010588.2"/>
</dbReference>
<evidence type="ECO:0000313" key="1">
    <source>
        <dbReference type="Ensembl" id="ENSOARP00020014254.2"/>
    </source>
</evidence>
<reference evidence="1" key="3">
    <citation type="submission" date="2025-09" db="UniProtKB">
        <authorList>
            <consortium name="Ensembl"/>
        </authorList>
    </citation>
    <scope>IDENTIFICATION</scope>
</reference>